<dbReference type="EMBL" id="AZHC01000010">
    <property type="protein sequence ID" value="OAA44214.1"/>
    <property type="molecule type" value="Genomic_DNA"/>
</dbReference>
<proteinExistence type="predicted"/>
<feature type="compositionally biased region" description="Polar residues" evidence="1">
    <location>
        <begin position="20"/>
        <end position="30"/>
    </location>
</feature>
<dbReference type="AlphaFoldDB" id="A0A167ENV2"/>
<comment type="caution">
    <text evidence="2">The sequence shown here is derived from an EMBL/GenBank/DDBJ whole genome shotgun (WGS) entry which is preliminary data.</text>
</comment>
<feature type="region of interest" description="Disordered" evidence="1">
    <location>
        <begin position="1"/>
        <end position="30"/>
    </location>
</feature>
<keyword evidence="3" id="KW-1185">Reference proteome</keyword>
<dbReference type="Proteomes" id="UP000243498">
    <property type="component" value="Unassembled WGS sequence"/>
</dbReference>
<accession>A0A167ENV2</accession>
<sequence>MSSEPREARHTPALELLSGQEENTTRATSSGVPSLWKQWLTKRWVLAARARALHVGKDYAVYLRSRATTHTSVGFDGRILQIPLVSDSAKGASPKPS</sequence>
<name>A0A167ENV2_METRR</name>
<protein>
    <submittedName>
        <fullName evidence="2">Uncharacterized protein</fullName>
    </submittedName>
</protein>
<reference evidence="2 3" key="1">
    <citation type="journal article" date="2016" name="Genome Biol. Evol.">
        <title>Divergent and convergent evolution of fungal pathogenicity.</title>
        <authorList>
            <person name="Shang Y."/>
            <person name="Xiao G."/>
            <person name="Zheng P."/>
            <person name="Cen K."/>
            <person name="Zhan S."/>
            <person name="Wang C."/>
        </authorList>
    </citation>
    <scope>NUCLEOTIDE SEQUENCE [LARGE SCALE GENOMIC DNA]</scope>
    <source>
        <strain evidence="2 3">RCEF 4871</strain>
    </source>
</reference>
<evidence type="ECO:0000256" key="1">
    <source>
        <dbReference type="SAM" id="MobiDB-lite"/>
    </source>
</evidence>
<organism evidence="2 3">
    <name type="scientific">Metarhizium rileyi (strain RCEF 4871)</name>
    <name type="common">Nomuraea rileyi</name>
    <dbReference type="NCBI Taxonomy" id="1649241"/>
    <lineage>
        <taxon>Eukaryota</taxon>
        <taxon>Fungi</taxon>
        <taxon>Dikarya</taxon>
        <taxon>Ascomycota</taxon>
        <taxon>Pezizomycotina</taxon>
        <taxon>Sordariomycetes</taxon>
        <taxon>Hypocreomycetidae</taxon>
        <taxon>Hypocreales</taxon>
        <taxon>Clavicipitaceae</taxon>
        <taxon>Metarhizium</taxon>
    </lineage>
</organism>
<feature type="compositionally biased region" description="Basic and acidic residues" evidence="1">
    <location>
        <begin position="1"/>
        <end position="12"/>
    </location>
</feature>
<evidence type="ECO:0000313" key="3">
    <source>
        <dbReference type="Proteomes" id="UP000243498"/>
    </source>
</evidence>
<evidence type="ECO:0000313" key="2">
    <source>
        <dbReference type="EMBL" id="OAA44214.1"/>
    </source>
</evidence>
<gene>
    <name evidence="2" type="ORF">NOR_03942</name>
</gene>